<dbReference type="RefSeq" id="WP_379186795.1">
    <property type="nucleotide sequence ID" value="NZ_JBHSOW010000015.1"/>
</dbReference>
<keyword evidence="1" id="KW-0805">Transcription regulation</keyword>
<dbReference type="Proteomes" id="UP001596047">
    <property type="component" value="Unassembled WGS sequence"/>
</dbReference>
<dbReference type="PRINTS" id="PR00598">
    <property type="entry name" value="HTHMARR"/>
</dbReference>
<dbReference type="PANTHER" id="PTHR42756">
    <property type="entry name" value="TRANSCRIPTIONAL REGULATOR, MARR"/>
    <property type="match status" value="1"/>
</dbReference>
<evidence type="ECO:0000256" key="1">
    <source>
        <dbReference type="ARBA" id="ARBA00023015"/>
    </source>
</evidence>
<dbReference type="InterPro" id="IPR036390">
    <property type="entry name" value="WH_DNA-bd_sf"/>
</dbReference>
<reference evidence="6" key="1">
    <citation type="journal article" date="2019" name="Int. J. Syst. Evol. Microbiol.">
        <title>The Global Catalogue of Microorganisms (GCM) 10K type strain sequencing project: providing services to taxonomists for standard genome sequencing and annotation.</title>
        <authorList>
            <consortium name="The Broad Institute Genomics Platform"/>
            <consortium name="The Broad Institute Genome Sequencing Center for Infectious Disease"/>
            <person name="Wu L."/>
            <person name="Ma J."/>
        </authorList>
    </citation>
    <scope>NUCLEOTIDE SEQUENCE [LARGE SCALE GENOMIC DNA]</scope>
    <source>
        <strain evidence="6">CGMCC 1.3240</strain>
    </source>
</reference>
<comment type="caution">
    <text evidence="5">The sequence shown here is derived from an EMBL/GenBank/DDBJ whole genome shotgun (WGS) entry which is preliminary data.</text>
</comment>
<evidence type="ECO:0000259" key="4">
    <source>
        <dbReference type="PROSITE" id="PS50995"/>
    </source>
</evidence>
<name>A0ABW0VW95_9BACL</name>
<dbReference type="Gene3D" id="1.10.10.10">
    <property type="entry name" value="Winged helix-like DNA-binding domain superfamily/Winged helix DNA-binding domain"/>
    <property type="match status" value="1"/>
</dbReference>
<protein>
    <submittedName>
        <fullName evidence="5">MarR family winged helix-turn-helix transcriptional regulator</fullName>
    </submittedName>
</protein>
<dbReference type="SMART" id="SM00347">
    <property type="entry name" value="HTH_MARR"/>
    <property type="match status" value="1"/>
</dbReference>
<dbReference type="InterPro" id="IPR000835">
    <property type="entry name" value="HTH_MarR-typ"/>
</dbReference>
<keyword evidence="6" id="KW-1185">Reference proteome</keyword>
<feature type="domain" description="HTH marR-type" evidence="4">
    <location>
        <begin position="1"/>
        <end position="134"/>
    </location>
</feature>
<keyword evidence="2" id="KW-0238">DNA-binding</keyword>
<sequence>MDRSIGFLMGVTYRKLSNLLLQRLRNYDITPEQWSVLHRIYEQEGTIQKDLALRSGKDKPTTTRILDTLEAKGLIKKQPDASDRRSTLIFMSVKGSRLIAETVSIEQQVIKDATAGISDEEHNLLIDLLLRIGDTISGISDQQHE</sequence>
<organism evidence="5 6">
    <name type="scientific">Paenibacillus solisilvae</name>
    <dbReference type="NCBI Taxonomy" id="2486751"/>
    <lineage>
        <taxon>Bacteria</taxon>
        <taxon>Bacillati</taxon>
        <taxon>Bacillota</taxon>
        <taxon>Bacilli</taxon>
        <taxon>Bacillales</taxon>
        <taxon>Paenibacillaceae</taxon>
        <taxon>Paenibacillus</taxon>
    </lineage>
</organism>
<dbReference type="InterPro" id="IPR036388">
    <property type="entry name" value="WH-like_DNA-bd_sf"/>
</dbReference>
<keyword evidence="3" id="KW-0804">Transcription</keyword>
<evidence type="ECO:0000313" key="6">
    <source>
        <dbReference type="Proteomes" id="UP001596047"/>
    </source>
</evidence>
<dbReference type="PANTHER" id="PTHR42756:SF1">
    <property type="entry name" value="TRANSCRIPTIONAL REPRESSOR OF EMRAB OPERON"/>
    <property type="match status" value="1"/>
</dbReference>
<dbReference type="PROSITE" id="PS50995">
    <property type="entry name" value="HTH_MARR_2"/>
    <property type="match status" value="1"/>
</dbReference>
<evidence type="ECO:0000313" key="5">
    <source>
        <dbReference type="EMBL" id="MFC5648346.1"/>
    </source>
</evidence>
<accession>A0ABW0VW95</accession>
<proteinExistence type="predicted"/>
<dbReference type="EMBL" id="JBHSOW010000015">
    <property type="protein sequence ID" value="MFC5648346.1"/>
    <property type="molecule type" value="Genomic_DNA"/>
</dbReference>
<evidence type="ECO:0000256" key="3">
    <source>
        <dbReference type="ARBA" id="ARBA00023163"/>
    </source>
</evidence>
<evidence type="ECO:0000256" key="2">
    <source>
        <dbReference type="ARBA" id="ARBA00023125"/>
    </source>
</evidence>
<gene>
    <name evidence="5" type="ORF">ACFPYJ_04270</name>
</gene>
<dbReference type="SUPFAM" id="SSF46785">
    <property type="entry name" value="Winged helix' DNA-binding domain"/>
    <property type="match status" value="1"/>
</dbReference>
<dbReference type="Pfam" id="PF01047">
    <property type="entry name" value="MarR"/>
    <property type="match status" value="1"/>
</dbReference>